<name>A0A6V7QPZ9_ANACO</name>
<sequence length="171" mass="18473">MFPTSEKGSSSECSIRGSSRPSFVQRRRDAPRPAKWKGRCEFNASQCNNKLIGARAFLSGANAMKGAGVGSIRFPDRRGGPRDPHHEHDSGAGCRARKCSGMRRATPSGWRPSRTSPCTGCAAASKTAPAPTCWPAWTPPWQTEQTSYLFPSEDRLCPSMTTASRSARSGP</sequence>
<protein>
    <submittedName>
        <fullName evidence="2">Uncharacterized protein</fullName>
    </submittedName>
</protein>
<feature type="region of interest" description="Disordered" evidence="1">
    <location>
        <begin position="66"/>
        <end position="118"/>
    </location>
</feature>
<gene>
    <name evidence="2" type="ORF">CB5_LOCUS28046</name>
</gene>
<accession>A0A6V7QPZ9</accession>
<reference evidence="2" key="1">
    <citation type="submission" date="2020-07" db="EMBL/GenBank/DDBJ databases">
        <authorList>
            <person name="Lin J."/>
        </authorList>
    </citation>
    <scope>NUCLEOTIDE SEQUENCE</scope>
</reference>
<feature type="region of interest" description="Disordered" evidence="1">
    <location>
        <begin position="1"/>
        <end position="36"/>
    </location>
</feature>
<dbReference type="GO" id="GO:0006508">
    <property type="term" value="P:proteolysis"/>
    <property type="evidence" value="ECO:0007669"/>
    <property type="project" value="InterPro"/>
</dbReference>
<dbReference type="Gene3D" id="3.40.50.200">
    <property type="entry name" value="Peptidase S8/S53 domain"/>
    <property type="match status" value="1"/>
</dbReference>
<dbReference type="InterPro" id="IPR036852">
    <property type="entry name" value="Peptidase_S8/S53_dom_sf"/>
</dbReference>
<evidence type="ECO:0000256" key="1">
    <source>
        <dbReference type="SAM" id="MobiDB-lite"/>
    </source>
</evidence>
<dbReference type="AlphaFoldDB" id="A0A6V7QPZ9"/>
<feature type="compositionally biased region" description="Low complexity" evidence="1">
    <location>
        <begin position="8"/>
        <end position="22"/>
    </location>
</feature>
<dbReference type="EMBL" id="LR862137">
    <property type="protein sequence ID" value="CAD1844835.1"/>
    <property type="molecule type" value="Genomic_DNA"/>
</dbReference>
<dbReference type="GO" id="GO:0004252">
    <property type="term" value="F:serine-type endopeptidase activity"/>
    <property type="evidence" value="ECO:0007669"/>
    <property type="project" value="InterPro"/>
</dbReference>
<organism evidence="2">
    <name type="scientific">Ananas comosus var. bracteatus</name>
    <name type="common">red pineapple</name>
    <dbReference type="NCBI Taxonomy" id="296719"/>
    <lineage>
        <taxon>Eukaryota</taxon>
        <taxon>Viridiplantae</taxon>
        <taxon>Streptophyta</taxon>
        <taxon>Embryophyta</taxon>
        <taxon>Tracheophyta</taxon>
        <taxon>Spermatophyta</taxon>
        <taxon>Magnoliopsida</taxon>
        <taxon>Liliopsida</taxon>
        <taxon>Poales</taxon>
        <taxon>Bromeliaceae</taxon>
        <taxon>Bromelioideae</taxon>
        <taxon>Ananas</taxon>
    </lineage>
</organism>
<evidence type="ECO:0000313" key="2">
    <source>
        <dbReference type="EMBL" id="CAD1844835.1"/>
    </source>
</evidence>
<feature type="compositionally biased region" description="Basic and acidic residues" evidence="1">
    <location>
        <begin position="74"/>
        <end position="90"/>
    </location>
</feature>
<proteinExistence type="predicted"/>